<evidence type="ECO:0000313" key="2">
    <source>
        <dbReference type="Proteomes" id="UP000218702"/>
    </source>
</evidence>
<reference evidence="1 2" key="1">
    <citation type="submission" date="2017-06" db="EMBL/GenBank/DDBJ databases">
        <title>Genome sequencing of cyanobaciteial culture collection at National Institute for Environmental Studies (NIES).</title>
        <authorList>
            <person name="Hirose Y."/>
            <person name="Shimura Y."/>
            <person name="Fujisawa T."/>
            <person name="Nakamura Y."/>
            <person name="Kawachi M."/>
        </authorList>
    </citation>
    <scope>NUCLEOTIDE SEQUENCE [LARGE SCALE GENOMIC DNA]</scope>
    <source>
        <strain evidence="1 2">NIES-806</strain>
    </source>
</reference>
<dbReference type="RefSeq" id="WP_096663721.1">
    <property type="nucleotide sequence ID" value="NZ_AP018316.1"/>
</dbReference>
<organism evidence="1 2">
    <name type="scientific">Dolichospermum compactum NIES-806</name>
    <dbReference type="NCBI Taxonomy" id="1973481"/>
    <lineage>
        <taxon>Bacteria</taxon>
        <taxon>Bacillati</taxon>
        <taxon>Cyanobacteriota</taxon>
        <taxon>Cyanophyceae</taxon>
        <taxon>Nostocales</taxon>
        <taxon>Aphanizomenonaceae</taxon>
        <taxon>Dolichospermum</taxon>
        <taxon>Dolichospermum compactum</taxon>
    </lineage>
</organism>
<dbReference type="OrthoDB" id="487403at2"/>
<protein>
    <submittedName>
        <fullName evidence="1">Uncharacterized protein</fullName>
    </submittedName>
</protein>
<name>A0A1Z4UYN3_9CYAN</name>
<dbReference type="KEGG" id="dcm:NIES806_05580"/>
<keyword evidence="2" id="KW-1185">Reference proteome</keyword>
<gene>
    <name evidence="1" type="ORF">NIES806_05580</name>
</gene>
<dbReference type="AlphaFoldDB" id="A0A1Z4UYN3"/>
<dbReference type="EMBL" id="AP018316">
    <property type="protein sequence ID" value="BAZ84372.1"/>
    <property type="molecule type" value="Genomic_DNA"/>
</dbReference>
<accession>A0A1Z4UYN3</accession>
<dbReference type="Proteomes" id="UP000218702">
    <property type="component" value="Chromosome"/>
</dbReference>
<proteinExistence type="predicted"/>
<sequence length="130" mass="14998">MINELPMLTKLHLKSFELSDYLVQQIFRGLEVMQTISGFKEYSVADVRDSVEAKLSNPKTKPESRQKLQKVLDWINGDSNVIKVDFLKNLPPAKRLEVLSERIDELEKKEELLSLKTDKLITKANKALKK</sequence>
<evidence type="ECO:0000313" key="1">
    <source>
        <dbReference type="EMBL" id="BAZ84372.1"/>
    </source>
</evidence>